<evidence type="ECO:0000313" key="2">
    <source>
        <dbReference type="EMBL" id="SUM34841.1"/>
    </source>
</evidence>
<dbReference type="PANTHER" id="PTHR30282">
    <property type="entry name" value="P-AMINOBENZOYL GLUTAMATE TRANSPORTER"/>
    <property type="match status" value="1"/>
</dbReference>
<accession>A0A380FN03</accession>
<keyword evidence="1" id="KW-0472">Membrane</keyword>
<dbReference type="AlphaFoldDB" id="A0A380FN03"/>
<feature type="transmembrane region" description="Helical" evidence="1">
    <location>
        <begin position="114"/>
        <end position="132"/>
    </location>
</feature>
<dbReference type="STRING" id="1293.SH09_08460"/>
<dbReference type="GO" id="GO:1902604">
    <property type="term" value="P:p-aminobenzoyl-glutamate transmembrane transport"/>
    <property type="evidence" value="ECO:0007669"/>
    <property type="project" value="InterPro"/>
</dbReference>
<reference evidence="2 3" key="1">
    <citation type="submission" date="2018-06" db="EMBL/GenBank/DDBJ databases">
        <authorList>
            <consortium name="Pathogen Informatics"/>
            <person name="Doyle S."/>
        </authorList>
    </citation>
    <scope>NUCLEOTIDE SEQUENCE [LARGE SCALE GENOMIC DNA]</scope>
    <source>
        <strain evidence="2 3">NCTC12195</strain>
    </source>
</reference>
<protein>
    <submittedName>
        <fullName evidence="2">Transporter</fullName>
    </submittedName>
</protein>
<evidence type="ECO:0000256" key="1">
    <source>
        <dbReference type="SAM" id="Phobius"/>
    </source>
</evidence>
<proteinExistence type="predicted"/>
<gene>
    <name evidence="2" type="primary">abgT_2</name>
    <name evidence="2" type="ORF">NCTC12195_04368</name>
</gene>
<feature type="transmembrane region" description="Helical" evidence="1">
    <location>
        <begin position="50"/>
        <end position="69"/>
    </location>
</feature>
<dbReference type="Pfam" id="PF03806">
    <property type="entry name" value="ABG_transport"/>
    <property type="match status" value="1"/>
</dbReference>
<dbReference type="InterPro" id="IPR004697">
    <property type="entry name" value="AbgT"/>
</dbReference>
<name>A0A380FN03_STAGA</name>
<dbReference type="GO" id="GO:0015558">
    <property type="term" value="F:secondary active p-aminobenzoyl-glutamate transmembrane transporter activity"/>
    <property type="evidence" value="ECO:0007669"/>
    <property type="project" value="InterPro"/>
</dbReference>
<organism evidence="2 3">
    <name type="scientific">Staphylococcus gallinarum</name>
    <dbReference type="NCBI Taxonomy" id="1293"/>
    <lineage>
        <taxon>Bacteria</taxon>
        <taxon>Bacillati</taxon>
        <taxon>Bacillota</taxon>
        <taxon>Bacilli</taxon>
        <taxon>Bacillales</taxon>
        <taxon>Staphylococcaceae</taxon>
        <taxon>Staphylococcus</taxon>
    </lineage>
</organism>
<dbReference type="PANTHER" id="PTHR30282:SF0">
    <property type="entry name" value="P-AMINOBENZOYL-GLUTAMATE TRANSPORT PROTEIN"/>
    <property type="match status" value="1"/>
</dbReference>
<feature type="transmembrane region" description="Helical" evidence="1">
    <location>
        <begin position="89"/>
        <end position="107"/>
    </location>
</feature>
<dbReference type="Proteomes" id="UP000255277">
    <property type="component" value="Unassembled WGS sequence"/>
</dbReference>
<keyword evidence="1" id="KW-1133">Transmembrane helix</keyword>
<feature type="transmembrane region" description="Helical" evidence="1">
    <location>
        <begin position="6"/>
        <end position="29"/>
    </location>
</feature>
<dbReference type="EMBL" id="UHDK01000001">
    <property type="protein sequence ID" value="SUM34841.1"/>
    <property type="molecule type" value="Genomic_DNA"/>
</dbReference>
<keyword evidence="1" id="KW-0812">Transmembrane</keyword>
<evidence type="ECO:0000313" key="3">
    <source>
        <dbReference type="Proteomes" id="UP000255277"/>
    </source>
</evidence>
<sequence length="138" mass="14582">MLNDAPIINGVGLLILILFLVPGLVYGVMMKVFNSTKDLGKMLADSMASMGSFIVIVFFAAQLLAFLEWSNLGVIVAVKGAAILQGQNGIVLILGIILLSALINLLIGSASAKWGILAPIFVPMLMLGRFPSSIHTNV</sequence>